<evidence type="ECO:0000313" key="2">
    <source>
        <dbReference type="EMBL" id="ELR66621.1"/>
    </source>
</evidence>
<dbReference type="EMBL" id="AMZO01000006">
    <property type="protein sequence ID" value="ELR66621.1"/>
    <property type="molecule type" value="Genomic_DNA"/>
</dbReference>
<sequence length="349" mass="39364">MTFMAEKGNSKSEYVRGMGEKIVKYLWWAGLKKAATSMENRLPKPKQLLTEFQKGLAEISSLHKVLGGNPLSPFYAEDSELNSKSYDSKLSHKEAVLNFFFDHETPDDKEDQIVPLLPQEGRKYSHKTPNESWFFLNGIGTNEDMARVNARMISDIFKRPVTALHNPTNGFIHDLVEVLNGRGSCRKTEIAHSAKEQIWQQLLKIKANMKDAGSVGRKECKVVVIAHSQGGIIMSNVIGMLLDEHPGDPLLDQLEVYTFASAHTEFPSPWHQDRTKYDVPFCEHFANDEDFVARIGVINGGSKKTTGQIYLKEGAGHLLNCHYLRDFAKGRYGKDSRLYSLCNGKRLSD</sequence>
<keyword evidence="3" id="KW-1185">Reference proteome</keyword>
<evidence type="ECO:0000313" key="3">
    <source>
        <dbReference type="Proteomes" id="UP000011134"/>
    </source>
</evidence>
<dbReference type="RefSeq" id="WP_007463419.1">
    <property type="nucleotide sequence ID" value="NZ_AMZO01000006.1"/>
</dbReference>
<name>L8JCQ9_9GAMM</name>
<dbReference type="PANTHER" id="PTHR42044:SF2">
    <property type="entry name" value="DUF676 DOMAIN-CONTAINING PROTEIN"/>
    <property type="match status" value="1"/>
</dbReference>
<protein>
    <recommendedName>
        <fullName evidence="1">DUF676 domain-containing protein</fullName>
    </recommendedName>
</protein>
<organism evidence="2 3">
    <name type="scientific">Photobacterium marinum</name>
    <dbReference type="NCBI Taxonomy" id="1056511"/>
    <lineage>
        <taxon>Bacteria</taxon>
        <taxon>Pseudomonadati</taxon>
        <taxon>Pseudomonadota</taxon>
        <taxon>Gammaproteobacteria</taxon>
        <taxon>Vibrionales</taxon>
        <taxon>Vibrionaceae</taxon>
        <taxon>Photobacterium</taxon>
    </lineage>
</organism>
<gene>
    <name evidence="2" type="ORF">C942_04319</name>
</gene>
<dbReference type="OrthoDB" id="6073658at2"/>
<dbReference type="AlphaFoldDB" id="L8JCQ9"/>
<accession>L8JCQ9</accession>
<feature type="domain" description="DUF676" evidence="1">
    <location>
        <begin position="195"/>
        <end position="262"/>
    </location>
</feature>
<dbReference type="SUPFAM" id="SSF53474">
    <property type="entry name" value="alpha/beta-Hydrolases"/>
    <property type="match status" value="1"/>
</dbReference>
<dbReference type="InterPro" id="IPR007751">
    <property type="entry name" value="DUF676_lipase-like"/>
</dbReference>
<dbReference type="PATRIC" id="fig|1056511.3.peg.1148"/>
<dbReference type="PANTHER" id="PTHR42044">
    <property type="entry name" value="DUF676 DOMAIN-CONTAINING PROTEIN-RELATED"/>
    <property type="match status" value="1"/>
</dbReference>
<dbReference type="InterPro" id="IPR029058">
    <property type="entry name" value="AB_hydrolase_fold"/>
</dbReference>
<dbReference type="Gene3D" id="3.40.50.1820">
    <property type="entry name" value="alpha/beta hydrolase"/>
    <property type="match status" value="1"/>
</dbReference>
<evidence type="ECO:0000259" key="1">
    <source>
        <dbReference type="Pfam" id="PF05057"/>
    </source>
</evidence>
<comment type="caution">
    <text evidence="2">The sequence shown here is derived from an EMBL/GenBank/DDBJ whole genome shotgun (WGS) entry which is preliminary data.</text>
</comment>
<dbReference type="Pfam" id="PF05057">
    <property type="entry name" value="DUF676"/>
    <property type="match status" value="1"/>
</dbReference>
<proteinExistence type="predicted"/>
<reference evidence="2 3" key="1">
    <citation type="submission" date="2012-12" db="EMBL/GenBank/DDBJ databases">
        <title>Genome Assembly of Photobacterium sp. AK15.</title>
        <authorList>
            <person name="Khatri I."/>
            <person name="Vaidya B."/>
            <person name="Srinivas T.N.R."/>
            <person name="Subramanian S."/>
            <person name="Pinnaka A."/>
        </authorList>
    </citation>
    <scope>NUCLEOTIDE SEQUENCE [LARGE SCALE GENOMIC DNA]</scope>
    <source>
        <strain evidence="2 3">AK15</strain>
    </source>
</reference>
<dbReference type="Proteomes" id="UP000011134">
    <property type="component" value="Unassembled WGS sequence"/>
</dbReference>